<proteinExistence type="predicted"/>
<protein>
    <recommendedName>
        <fullName evidence="3">Methyltransferase domain-containing protein</fullName>
    </recommendedName>
</protein>
<reference evidence="1" key="1">
    <citation type="submission" date="2023-03" db="EMBL/GenBank/DDBJ databases">
        <title>Complete genome of Cladonia borealis.</title>
        <authorList>
            <person name="Park H."/>
        </authorList>
    </citation>
    <scope>NUCLEOTIDE SEQUENCE</scope>
    <source>
        <strain evidence="1">ANT050790</strain>
    </source>
</reference>
<name>A0AA39QUN4_9LECA</name>
<evidence type="ECO:0000313" key="2">
    <source>
        <dbReference type="Proteomes" id="UP001166286"/>
    </source>
</evidence>
<evidence type="ECO:0000313" key="1">
    <source>
        <dbReference type="EMBL" id="KAK0508234.1"/>
    </source>
</evidence>
<dbReference type="SUPFAM" id="SSF53335">
    <property type="entry name" value="S-adenosyl-L-methionine-dependent methyltransferases"/>
    <property type="match status" value="1"/>
</dbReference>
<evidence type="ECO:0008006" key="3">
    <source>
        <dbReference type="Google" id="ProtNLM"/>
    </source>
</evidence>
<dbReference type="EMBL" id="JAFEKC020000021">
    <property type="protein sequence ID" value="KAK0508234.1"/>
    <property type="molecule type" value="Genomic_DNA"/>
</dbReference>
<dbReference type="Proteomes" id="UP001166286">
    <property type="component" value="Unassembled WGS sequence"/>
</dbReference>
<comment type="caution">
    <text evidence="1">The sequence shown here is derived from an EMBL/GenBank/DDBJ whole genome shotgun (WGS) entry which is preliminary data.</text>
</comment>
<gene>
    <name evidence="1" type="ORF">JMJ35_009318</name>
</gene>
<accession>A0AA39QUN4</accession>
<keyword evidence="2" id="KW-1185">Reference proteome</keyword>
<dbReference type="Pfam" id="PF01209">
    <property type="entry name" value="Ubie_methyltran"/>
    <property type="match status" value="1"/>
</dbReference>
<organism evidence="1 2">
    <name type="scientific">Cladonia borealis</name>
    <dbReference type="NCBI Taxonomy" id="184061"/>
    <lineage>
        <taxon>Eukaryota</taxon>
        <taxon>Fungi</taxon>
        <taxon>Dikarya</taxon>
        <taxon>Ascomycota</taxon>
        <taxon>Pezizomycotina</taxon>
        <taxon>Lecanoromycetes</taxon>
        <taxon>OSLEUM clade</taxon>
        <taxon>Lecanoromycetidae</taxon>
        <taxon>Lecanorales</taxon>
        <taxon>Lecanorineae</taxon>
        <taxon>Cladoniaceae</taxon>
        <taxon>Cladonia</taxon>
    </lineage>
</organism>
<dbReference type="Gene3D" id="3.40.50.150">
    <property type="entry name" value="Vaccinia Virus protein VP39"/>
    <property type="match status" value="1"/>
</dbReference>
<sequence length="96" mass="10520">MDVGVASTIAKIYDDLVASYDESQAGRDPLAAEYPSFINIEEGLTFFDLCCGTDFLTFELKYAVGARGRVVGVDISENILAIARQPNRQNGVHIEF</sequence>
<dbReference type="InterPro" id="IPR029063">
    <property type="entry name" value="SAM-dependent_MTases_sf"/>
</dbReference>
<dbReference type="AlphaFoldDB" id="A0AA39QUN4"/>